<dbReference type="RefSeq" id="WP_152603153.1">
    <property type="nucleotide sequence ID" value="NZ_CABVQD010000001.1"/>
</dbReference>
<organism evidence="1 2">
    <name type="scientific">Burkholderia paludis</name>
    <dbReference type="NCBI Taxonomy" id="1506587"/>
    <lineage>
        <taxon>Bacteria</taxon>
        <taxon>Pseudomonadati</taxon>
        <taxon>Pseudomonadota</taxon>
        <taxon>Betaproteobacteria</taxon>
        <taxon>Burkholderiales</taxon>
        <taxon>Burkholderiaceae</taxon>
        <taxon>Burkholderia</taxon>
        <taxon>Burkholderia cepacia complex</taxon>
    </lineage>
</organism>
<dbReference type="EMBL" id="CABVQD010000001">
    <property type="protein sequence ID" value="VWB17340.1"/>
    <property type="molecule type" value="Genomic_DNA"/>
</dbReference>
<dbReference type="AlphaFoldDB" id="A0A6J5D8R1"/>
<accession>A0A6J5D8R1</accession>
<name>A0A6J5D8R1_9BURK</name>
<proteinExistence type="predicted"/>
<evidence type="ECO:0000313" key="1">
    <source>
        <dbReference type="EMBL" id="VWB17340.1"/>
    </source>
</evidence>
<gene>
    <name evidence="1" type="ORF">BPA30113_00521</name>
</gene>
<keyword evidence="2" id="KW-1185">Reference proteome</keyword>
<dbReference type="Proteomes" id="UP000494330">
    <property type="component" value="Unassembled WGS sequence"/>
</dbReference>
<evidence type="ECO:0000313" key="2">
    <source>
        <dbReference type="Proteomes" id="UP000494330"/>
    </source>
</evidence>
<sequence>MATTLDAEVLPEIFVKRFRISGGHVTSGKGQVPAIHFVAAFHPEFDHPQGSGSLQGSGTITWAHRG</sequence>
<protein>
    <submittedName>
        <fullName evidence="1">Uncharacterized protein</fullName>
    </submittedName>
</protein>
<reference evidence="1 2" key="1">
    <citation type="submission" date="2019-09" db="EMBL/GenBank/DDBJ databases">
        <authorList>
            <person name="Depoorter E."/>
        </authorList>
    </citation>
    <scope>NUCLEOTIDE SEQUENCE [LARGE SCALE GENOMIC DNA]</scope>
    <source>
        <strain evidence="1">LMG 30113</strain>
    </source>
</reference>